<evidence type="ECO:0000313" key="2">
    <source>
        <dbReference type="Proteomes" id="UP000092661"/>
    </source>
</evidence>
<dbReference type="Proteomes" id="UP000092661">
    <property type="component" value="Plasmid pPA05-2"/>
</dbReference>
<keyword evidence="1" id="KW-0614">Plasmid</keyword>
<organism evidence="1 2">
    <name type="scientific">Planococcus antarcticus DSM 14505</name>
    <dbReference type="NCBI Taxonomy" id="1185653"/>
    <lineage>
        <taxon>Bacteria</taxon>
        <taxon>Bacillati</taxon>
        <taxon>Bacillota</taxon>
        <taxon>Bacilli</taxon>
        <taxon>Bacillales</taxon>
        <taxon>Caryophanaceae</taxon>
        <taxon>Planococcus</taxon>
    </lineage>
</organism>
<reference evidence="1" key="1">
    <citation type="submission" date="2016-07" db="EMBL/GenBank/DDBJ databases">
        <authorList>
            <person name="See-Too W.S."/>
        </authorList>
    </citation>
    <scope>NUCLEOTIDE SEQUENCE [LARGE SCALE GENOMIC DNA]</scope>
    <source>
        <strain evidence="1">DSM 14505</strain>
        <plasmid evidence="1">pPA05-2</plasmid>
    </source>
</reference>
<dbReference type="EMBL" id="CP016536">
    <property type="protein sequence ID" value="ANU12353.1"/>
    <property type="molecule type" value="Genomic_DNA"/>
</dbReference>
<proteinExistence type="predicted"/>
<name>A0ABM6DAD2_9BACL</name>
<sequence length="65" mass="7681">MPYIFFWKEEAVFLKMKNSSFYFVLARKRFRQLFGVFRQNNGLMMEGIIGVNGPAAKRENVWLSA</sequence>
<accession>A0ABM6DAD2</accession>
<evidence type="ECO:0000313" key="1">
    <source>
        <dbReference type="EMBL" id="ANU12353.1"/>
    </source>
</evidence>
<protein>
    <submittedName>
        <fullName evidence="1">Uncharacterized protein</fullName>
    </submittedName>
</protein>
<gene>
    <name evidence="1" type="ORF">BBH88_18800</name>
</gene>
<geneLocation type="plasmid" evidence="1 2">
    <name>pPA05-2</name>
</geneLocation>
<keyword evidence="2" id="KW-1185">Reference proteome</keyword>